<sequence length="184" mass="19763">MKPRMAEHRPGLVVRWIGCIVLPAVVAAAVAGCSRGETVTADSLAAAKAVWARAGVRNYQLEWKASGTNSAHYVVTVRDGAVTLIVSLTPKGDEVPVHPAETKFYSVDGLFTTIADELAQLKTERPFGQPPEAKVVMRARFDPKLGYPVSYHRDVLGTTQGLAIDVIHLIPTIIPVNPDGSPKT</sequence>
<evidence type="ECO:0000313" key="2">
    <source>
        <dbReference type="Proteomes" id="UP000186309"/>
    </source>
</evidence>
<dbReference type="STRING" id="1387353.BSF38_03664"/>
<dbReference type="Proteomes" id="UP000186309">
    <property type="component" value="Chromosome"/>
</dbReference>
<name>A0A1U7CT76_9BACT</name>
<keyword evidence="2" id="KW-1185">Reference proteome</keyword>
<dbReference type="Pfam" id="PF19671">
    <property type="entry name" value="DUF6174"/>
    <property type="match status" value="1"/>
</dbReference>
<protein>
    <submittedName>
        <fullName evidence="1">Uncharacterized protein</fullName>
    </submittedName>
</protein>
<proteinExistence type="predicted"/>
<dbReference type="InterPro" id="IPR046172">
    <property type="entry name" value="DUF6174"/>
</dbReference>
<gene>
    <name evidence="1" type="ORF">BSF38_03664</name>
</gene>
<dbReference type="PROSITE" id="PS51257">
    <property type="entry name" value="PROKAR_LIPOPROTEIN"/>
    <property type="match status" value="1"/>
</dbReference>
<dbReference type="EMBL" id="CP019082">
    <property type="protein sequence ID" value="APW62132.1"/>
    <property type="molecule type" value="Genomic_DNA"/>
</dbReference>
<evidence type="ECO:0000313" key="1">
    <source>
        <dbReference type="EMBL" id="APW62132.1"/>
    </source>
</evidence>
<reference evidence="2" key="1">
    <citation type="submission" date="2016-12" db="EMBL/GenBank/DDBJ databases">
        <title>Comparative genomics of four Isosphaeraceae planctomycetes: a common pool of plasmids and glycoside hydrolase genes.</title>
        <authorList>
            <person name="Ivanova A."/>
        </authorList>
    </citation>
    <scope>NUCLEOTIDE SEQUENCE [LARGE SCALE GENOMIC DNA]</scope>
    <source>
        <strain evidence="2">PX4</strain>
    </source>
</reference>
<accession>A0A1U7CT76</accession>
<organism evidence="1 2">
    <name type="scientific">Paludisphaera borealis</name>
    <dbReference type="NCBI Taxonomy" id="1387353"/>
    <lineage>
        <taxon>Bacteria</taxon>
        <taxon>Pseudomonadati</taxon>
        <taxon>Planctomycetota</taxon>
        <taxon>Planctomycetia</taxon>
        <taxon>Isosphaerales</taxon>
        <taxon>Isosphaeraceae</taxon>
        <taxon>Paludisphaera</taxon>
    </lineage>
</organism>
<dbReference type="KEGG" id="pbor:BSF38_03664"/>
<dbReference type="AlphaFoldDB" id="A0A1U7CT76"/>